<name>A0A0B6XY72_9EUPU</name>
<dbReference type="EMBL" id="HACG01002137">
    <property type="protein sequence ID" value="CEK49002.1"/>
    <property type="molecule type" value="Transcribed_RNA"/>
</dbReference>
<protein>
    <submittedName>
        <fullName evidence="1">Uncharacterized protein</fullName>
    </submittedName>
</protein>
<dbReference type="AlphaFoldDB" id="A0A0B6XY72"/>
<reference evidence="1" key="1">
    <citation type="submission" date="2014-12" db="EMBL/GenBank/DDBJ databases">
        <title>Insight into the proteome of Arion vulgaris.</title>
        <authorList>
            <person name="Aradska J."/>
            <person name="Bulat T."/>
            <person name="Smidak R."/>
            <person name="Sarate P."/>
            <person name="Gangsoo J."/>
            <person name="Sialana F."/>
            <person name="Bilban M."/>
            <person name="Lubec G."/>
        </authorList>
    </citation>
    <scope>NUCLEOTIDE SEQUENCE</scope>
    <source>
        <tissue evidence="1">Skin</tissue>
    </source>
</reference>
<accession>A0A0B6XY72</accession>
<evidence type="ECO:0000313" key="1">
    <source>
        <dbReference type="EMBL" id="CEK49002.1"/>
    </source>
</evidence>
<organism evidence="1">
    <name type="scientific">Arion vulgaris</name>
    <dbReference type="NCBI Taxonomy" id="1028688"/>
    <lineage>
        <taxon>Eukaryota</taxon>
        <taxon>Metazoa</taxon>
        <taxon>Spiralia</taxon>
        <taxon>Lophotrochozoa</taxon>
        <taxon>Mollusca</taxon>
        <taxon>Gastropoda</taxon>
        <taxon>Heterobranchia</taxon>
        <taxon>Euthyneura</taxon>
        <taxon>Panpulmonata</taxon>
        <taxon>Eupulmonata</taxon>
        <taxon>Stylommatophora</taxon>
        <taxon>Helicina</taxon>
        <taxon>Arionoidea</taxon>
        <taxon>Arionidae</taxon>
        <taxon>Arion</taxon>
    </lineage>
</organism>
<gene>
    <name evidence="1" type="primary">ORF6003</name>
</gene>
<sequence length="54" mass="6314">MRHRSLHVALNSSSVMPSYQWCLKHWAGYEVESRPSMTPSYYLAGRLETVKDQE</sequence>
<proteinExistence type="predicted"/>